<dbReference type="EMBL" id="AP026867">
    <property type="protein sequence ID" value="BDS12602.1"/>
    <property type="molecule type" value="Genomic_DNA"/>
</dbReference>
<evidence type="ECO:0000313" key="3">
    <source>
        <dbReference type="Proteomes" id="UP001060919"/>
    </source>
</evidence>
<evidence type="ECO:0000256" key="1">
    <source>
        <dbReference type="SAM" id="SignalP"/>
    </source>
</evidence>
<dbReference type="KEGG" id="aup:AsAng_0033260"/>
<proteinExistence type="predicted"/>
<protein>
    <submittedName>
        <fullName evidence="2">Uncharacterized protein</fullName>
    </submittedName>
</protein>
<reference evidence="2" key="1">
    <citation type="submission" date="2022-09" db="EMBL/GenBank/DDBJ databases">
        <title>Aureispira anguillicida sp. nov., isolated from Leptocephalus of Japanese eel Anguilla japonica.</title>
        <authorList>
            <person name="Yuasa K."/>
            <person name="Mekata T."/>
            <person name="Ikunari K."/>
        </authorList>
    </citation>
    <scope>NUCLEOTIDE SEQUENCE</scope>
    <source>
        <strain evidence="2">EL160426</strain>
    </source>
</reference>
<sequence>MNKAIYLSLFCLLSCYCCLAQNKKKLLEDEKIALQFFMDSIYPIRPILKDKILYANGEIWLANFYKFISIIPNYKNVIELYNKEEDSGIYRIPPKKNDPRYKLIGKFKPKKWGLIRKNEDCYNAPKQDPKEEKKPRFPPSGFLNIYSMFYDSTKTEKLVAIKIIINGFSQDYGWASYAFVIKDKKIIYWRWREEEKSRSY</sequence>
<organism evidence="2 3">
    <name type="scientific">Aureispira anguillae</name>
    <dbReference type="NCBI Taxonomy" id="2864201"/>
    <lineage>
        <taxon>Bacteria</taxon>
        <taxon>Pseudomonadati</taxon>
        <taxon>Bacteroidota</taxon>
        <taxon>Saprospiria</taxon>
        <taxon>Saprospirales</taxon>
        <taxon>Saprospiraceae</taxon>
        <taxon>Aureispira</taxon>
    </lineage>
</organism>
<feature type="signal peptide" evidence="1">
    <location>
        <begin position="1"/>
        <end position="20"/>
    </location>
</feature>
<keyword evidence="1" id="KW-0732">Signal</keyword>
<dbReference type="Proteomes" id="UP001060919">
    <property type="component" value="Chromosome"/>
</dbReference>
<keyword evidence="3" id="KW-1185">Reference proteome</keyword>
<dbReference type="RefSeq" id="WP_264787964.1">
    <property type="nucleotide sequence ID" value="NZ_AP026867.1"/>
</dbReference>
<dbReference type="AlphaFoldDB" id="A0A915YG95"/>
<gene>
    <name evidence="2" type="ORF">AsAng_0033260</name>
</gene>
<accession>A0A915YG95</accession>
<feature type="chain" id="PRO_5036896874" evidence="1">
    <location>
        <begin position="21"/>
        <end position="200"/>
    </location>
</feature>
<name>A0A915YG95_9BACT</name>
<evidence type="ECO:0000313" key="2">
    <source>
        <dbReference type="EMBL" id="BDS12602.1"/>
    </source>
</evidence>